<evidence type="ECO:0000313" key="16">
    <source>
        <dbReference type="EMBL" id="VFS69688.1"/>
    </source>
</evidence>
<gene>
    <name evidence="16" type="primary">ydjH_3</name>
    <name evidence="16" type="ORF">NCTC12998_03610</name>
</gene>
<dbReference type="PANTHER" id="PTHR43085">
    <property type="entry name" value="HEXOKINASE FAMILY MEMBER"/>
    <property type="match status" value="1"/>
</dbReference>
<evidence type="ECO:0000256" key="9">
    <source>
        <dbReference type="ARBA" id="ARBA00050729"/>
    </source>
</evidence>
<dbReference type="Pfam" id="PF00294">
    <property type="entry name" value="PfkB"/>
    <property type="match status" value="1"/>
</dbReference>
<evidence type="ECO:0000256" key="7">
    <source>
        <dbReference type="ARBA" id="ARBA00043951"/>
    </source>
</evidence>
<dbReference type="InterPro" id="IPR002173">
    <property type="entry name" value="Carboh/pur_kinase_PfkB_CS"/>
</dbReference>
<comment type="function">
    <text evidence="10">Catalyzes the phosphorylation of 2-keto-3-deoxygluconate (KDG) to produce 2-keto-3-deoxy-6-phosphogluconate (KDPG).</text>
</comment>
<dbReference type="GO" id="GO:0019698">
    <property type="term" value="P:D-galacturonate catabolic process"/>
    <property type="evidence" value="ECO:0007669"/>
    <property type="project" value="TreeGrafter"/>
</dbReference>
<dbReference type="SUPFAM" id="SSF53613">
    <property type="entry name" value="Ribokinase-like"/>
    <property type="match status" value="1"/>
</dbReference>
<dbReference type="CDD" id="cd01166">
    <property type="entry name" value="KdgK"/>
    <property type="match status" value="1"/>
</dbReference>
<keyword evidence="4 16" id="KW-0418">Kinase</keyword>
<sequence length="337" mass="37110">MEHCFNIIDHKNGAAHTRAYSIPSQVMIMSKKIAVIGECMIELSEKNAAVNRGFGGDTLNTSVYIARQTDASALAVHYVTALGTDGFSQQMLDAWQQEKVHTNLIQRMADRLPGLYYIETDDTGERTFYYWRNEAAAKFWLESEQAAAICEELATFDYLYLSGISLAILSPTSRDKLLTLLRECRANGGKVIFDNNYRPRLWASQEETRQVYQQMLACTDIAFLTLDDEDALWGEKPVDEVIARTHAAGVQEVVVKRGADSCLVAIAGQPLLDVPAVKLAKECVVDTTAAGDSFSAGYLAVRLTGGDAESAARRGHLTASTVIQYRGAIIPRDAMPQ</sequence>
<dbReference type="InterPro" id="IPR011611">
    <property type="entry name" value="PfkB_dom"/>
</dbReference>
<dbReference type="GO" id="GO:0005524">
    <property type="term" value="F:ATP binding"/>
    <property type="evidence" value="ECO:0007669"/>
    <property type="project" value="UniProtKB-KW"/>
</dbReference>
<keyword evidence="5" id="KW-0067">ATP-binding</keyword>
<dbReference type="EC" id="2.7.1.45" evidence="11"/>
<dbReference type="GO" id="GO:0008673">
    <property type="term" value="F:2-dehydro-3-deoxygluconokinase activity"/>
    <property type="evidence" value="ECO:0007669"/>
    <property type="project" value="UniProtKB-EC"/>
</dbReference>
<evidence type="ECO:0000256" key="4">
    <source>
        <dbReference type="ARBA" id="ARBA00022777"/>
    </source>
</evidence>
<reference evidence="16 17" key="1">
    <citation type="submission" date="2019-03" db="EMBL/GenBank/DDBJ databases">
        <authorList>
            <consortium name="Pathogen Informatics"/>
        </authorList>
    </citation>
    <scope>NUCLEOTIDE SEQUENCE [LARGE SCALE GENOMIC DNA]</scope>
    <source>
        <strain evidence="16 17">NCTC12998</strain>
    </source>
</reference>
<organism evidence="16 17">
    <name type="scientific">Raoultella planticola</name>
    <name type="common">Klebsiella planticola</name>
    <dbReference type="NCBI Taxonomy" id="575"/>
    <lineage>
        <taxon>Bacteria</taxon>
        <taxon>Pseudomonadati</taxon>
        <taxon>Pseudomonadota</taxon>
        <taxon>Gammaproteobacteria</taxon>
        <taxon>Enterobacterales</taxon>
        <taxon>Enterobacteriaceae</taxon>
        <taxon>Klebsiella/Raoultella group</taxon>
        <taxon>Raoultella</taxon>
    </lineage>
</organism>
<evidence type="ECO:0000256" key="3">
    <source>
        <dbReference type="ARBA" id="ARBA00022741"/>
    </source>
</evidence>
<dbReference type="AlphaFoldDB" id="A0A2X2E8A0"/>
<evidence type="ECO:0000256" key="6">
    <source>
        <dbReference type="ARBA" id="ARBA00023277"/>
    </source>
</evidence>
<dbReference type="GO" id="GO:0042840">
    <property type="term" value="P:D-glucuronate catabolic process"/>
    <property type="evidence" value="ECO:0007669"/>
    <property type="project" value="TreeGrafter"/>
</dbReference>
<dbReference type="GO" id="GO:0005829">
    <property type="term" value="C:cytosol"/>
    <property type="evidence" value="ECO:0007669"/>
    <property type="project" value="TreeGrafter"/>
</dbReference>
<evidence type="ECO:0000256" key="8">
    <source>
        <dbReference type="ARBA" id="ARBA00044254"/>
    </source>
</evidence>
<evidence type="ECO:0000256" key="13">
    <source>
        <dbReference type="ARBA" id="ARBA00075711"/>
    </source>
</evidence>
<evidence type="ECO:0000313" key="17">
    <source>
        <dbReference type="Proteomes" id="UP000345637"/>
    </source>
</evidence>
<evidence type="ECO:0000256" key="10">
    <source>
        <dbReference type="ARBA" id="ARBA00054997"/>
    </source>
</evidence>
<dbReference type="FunFam" id="3.40.1190.20:FF:000011">
    <property type="entry name" value="2-dehydro-3-deoxygluconokinase, putative"/>
    <property type="match status" value="1"/>
</dbReference>
<dbReference type="Gene3D" id="3.40.1190.20">
    <property type="match status" value="1"/>
</dbReference>
<proteinExistence type="inferred from homology"/>
<evidence type="ECO:0000256" key="14">
    <source>
        <dbReference type="ARBA" id="ARBA00080545"/>
    </source>
</evidence>
<name>A0A2X2E8A0_RAOPL</name>
<dbReference type="GO" id="GO:0006974">
    <property type="term" value="P:DNA damage response"/>
    <property type="evidence" value="ECO:0007669"/>
    <property type="project" value="TreeGrafter"/>
</dbReference>
<evidence type="ECO:0000256" key="1">
    <source>
        <dbReference type="ARBA" id="ARBA00010688"/>
    </source>
</evidence>
<comment type="catalytic activity">
    <reaction evidence="9">
        <text>2-dehydro-3-deoxy-D-gluconate + ATP = 2-dehydro-3-deoxy-6-phospho-D-gluconate + ADP + H(+)</text>
        <dbReference type="Rhea" id="RHEA:14797"/>
        <dbReference type="ChEBI" id="CHEBI:15378"/>
        <dbReference type="ChEBI" id="CHEBI:30616"/>
        <dbReference type="ChEBI" id="CHEBI:57569"/>
        <dbReference type="ChEBI" id="CHEBI:57990"/>
        <dbReference type="ChEBI" id="CHEBI:456216"/>
        <dbReference type="EC" id="2.7.1.45"/>
    </reaction>
</comment>
<dbReference type="Proteomes" id="UP000345637">
    <property type="component" value="Unassembled WGS sequence"/>
</dbReference>
<accession>A0A2X2E8A0</accession>
<evidence type="ECO:0000256" key="12">
    <source>
        <dbReference type="ARBA" id="ARBA00067931"/>
    </source>
</evidence>
<evidence type="ECO:0000256" key="11">
    <source>
        <dbReference type="ARBA" id="ARBA00066369"/>
    </source>
</evidence>
<evidence type="ECO:0000256" key="2">
    <source>
        <dbReference type="ARBA" id="ARBA00022679"/>
    </source>
</evidence>
<keyword evidence="6" id="KW-0119">Carbohydrate metabolism</keyword>
<comment type="similarity">
    <text evidence="1">Belongs to the carbohydrate kinase PfkB family.</text>
</comment>
<keyword evidence="3" id="KW-0547">Nucleotide-binding</keyword>
<dbReference type="PANTHER" id="PTHR43085:SF15">
    <property type="entry name" value="2-DEHYDRO-3-DEOXYGLUCONOKINASE"/>
    <property type="match status" value="1"/>
</dbReference>
<evidence type="ECO:0000256" key="5">
    <source>
        <dbReference type="ARBA" id="ARBA00022840"/>
    </source>
</evidence>
<dbReference type="EMBL" id="CAADJE010000024">
    <property type="protein sequence ID" value="VFS69688.1"/>
    <property type="molecule type" value="Genomic_DNA"/>
</dbReference>
<dbReference type="InterPro" id="IPR029056">
    <property type="entry name" value="Ribokinase-like"/>
</dbReference>
<keyword evidence="2 16" id="KW-0808">Transferase</keyword>
<dbReference type="InterPro" id="IPR050306">
    <property type="entry name" value="PfkB_Carbo_kinase"/>
</dbReference>
<protein>
    <recommendedName>
        <fullName evidence="12">2-dehydro-3-deoxygluconokinase</fullName>
        <ecNumber evidence="11">2.7.1.45</ecNumber>
    </recommendedName>
    <alternativeName>
        <fullName evidence="13">2-keto-3-deoxygluconokinase</fullName>
    </alternativeName>
    <alternativeName>
        <fullName evidence="14">3-deoxy-2-oxo-D-gluconate kinase</fullName>
    </alternativeName>
    <alternativeName>
        <fullName evidence="8">KDG kinase</fullName>
    </alternativeName>
</protein>
<dbReference type="PROSITE" id="PS00584">
    <property type="entry name" value="PFKB_KINASES_2"/>
    <property type="match status" value="1"/>
</dbReference>
<feature type="domain" description="Carbohydrate kinase PfkB" evidence="15">
    <location>
        <begin position="31"/>
        <end position="332"/>
    </location>
</feature>
<comment type="pathway">
    <text evidence="7">Carbohydrate acid metabolism; 2-dehydro-3-deoxy-D-gluconate degradation; D-glyceraldehyde 3-phosphate and pyruvate from 2-dehydro-3-deoxy-D-gluconate: step 1/2.</text>
</comment>
<evidence type="ECO:0000259" key="15">
    <source>
        <dbReference type="Pfam" id="PF00294"/>
    </source>
</evidence>